<gene>
    <name evidence="2" type="ORF">WH47_01356</name>
</gene>
<keyword evidence="3" id="KW-1185">Reference proteome</keyword>
<dbReference type="AlphaFoldDB" id="A0A0L7R354"/>
<protein>
    <submittedName>
        <fullName evidence="2">Uncharacterized protein</fullName>
    </submittedName>
</protein>
<reference evidence="2 3" key="1">
    <citation type="submission" date="2015-07" db="EMBL/GenBank/DDBJ databases">
        <title>The genome of Habropoda laboriosa.</title>
        <authorList>
            <person name="Pan H."/>
            <person name="Kapheim K."/>
        </authorList>
    </citation>
    <scope>NUCLEOTIDE SEQUENCE [LARGE SCALE GENOMIC DNA]</scope>
    <source>
        <strain evidence="2">0110345459</strain>
    </source>
</reference>
<feature type="compositionally biased region" description="Basic and acidic residues" evidence="1">
    <location>
        <begin position="26"/>
        <end position="38"/>
    </location>
</feature>
<name>A0A0L7R354_9HYME</name>
<evidence type="ECO:0000313" key="3">
    <source>
        <dbReference type="Proteomes" id="UP000053825"/>
    </source>
</evidence>
<proteinExistence type="predicted"/>
<accession>A0A0L7R354</accession>
<evidence type="ECO:0000256" key="1">
    <source>
        <dbReference type="SAM" id="MobiDB-lite"/>
    </source>
</evidence>
<feature type="compositionally biased region" description="Basic and acidic residues" evidence="1">
    <location>
        <begin position="1"/>
        <end position="10"/>
    </location>
</feature>
<organism evidence="2 3">
    <name type="scientific">Habropoda laboriosa</name>
    <dbReference type="NCBI Taxonomy" id="597456"/>
    <lineage>
        <taxon>Eukaryota</taxon>
        <taxon>Metazoa</taxon>
        <taxon>Ecdysozoa</taxon>
        <taxon>Arthropoda</taxon>
        <taxon>Hexapoda</taxon>
        <taxon>Insecta</taxon>
        <taxon>Pterygota</taxon>
        <taxon>Neoptera</taxon>
        <taxon>Endopterygota</taxon>
        <taxon>Hymenoptera</taxon>
        <taxon>Apocrita</taxon>
        <taxon>Aculeata</taxon>
        <taxon>Apoidea</taxon>
        <taxon>Anthophila</taxon>
        <taxon>Apidae</taxon>
        <taxon>Habropoda</taxon>
    </lineage>
</organism>
<feature type="compositionally biased region" description="Gly residues" evidence="1">
    <location>
        <begin position="47"/>
        <end position="58"/>
    </location>
</feature>
<evidence type="ECO:0000313" key="2">
    <source>
        <dbReference type="EMBL" id="KOC65206.1"/>
    </source>
</evidence>
<feature type="region of interest" description="Disordered" evidence="1">
    <location>
        <begin position="1"/>
        <end position="58"/>
    </location>
</feature>
<sequence>MDSSEGEGRCGGKARGVQSGGGGCDVRGREKGKREPRLDYGPAEPGRGWGEGGSGRRV</sequence>
<dbReference type="Proteomes" id="UP000053825">
    <property type="component" value="Unassembled WGS sequence"/>
</dbReference>
<dbReference type="EMBL" id="KQ414664">
    <property type="protein sequence ID" value="KOC65206.1"/>
    <property type="molecule type" value="Genomic_DNA"/>
</dbReference>
<feature type="compositionally biased region" description="Gly residues" evidence="1">
    <location>
        <begin position="11"/>
        <end position="25"/>
    </location>
</feature>